<gene>
    <name evidence="13" type="ORF">OS889_10775</name>
</gene>
<evidence type="ECO:0000256" key="5">
    <source>
        <dbReference type="ARBA" id="ARBA00022833"/>
    </source>
</evidence>
<evidence type="ECO:0000256" key="10">
    <source>
        <dbReference type="SAM" id="Coils"/>
    </source>
</evidence>
<dbReference type="GO" id="GO:0004812">
    <property type="term" value="F:aminoacyl-tRNA ligase activity"/>
    <property type="evidence" value="ECO:0007669"/>
    <property type="project" value="UniProtKB-KW"/>
</dbReference>
<dbReference type="SUPFAM" id="SSF50447">
    <property type="entry name" value="Translation proteins"/>
    <property type="match status" value="1"/>
</dbReference>
<dbReference type="GO" id="GO:0000049">
    <property type="term" value="F:tRNA binding"/>
    <property type="evidence" value="ECO:0007669"/>
    <property type="project" value="UniProtKB-KW"/>
</dbReference>
<dbReference type="GO" id="GO:0005524">
    <property type="term" value="F:ATP binding"/>
    <property type="evidence" value="ECO:0007669"/>
    <property type="project" value="UniProtKB-KW"/>
</dbReference>
<keyword evidence="14" id="KW-1185">Reference proteome</keyword>
<dbReference type="SUPFAM" id="SSF55186">
    <property type="entry name" value="ThrRS/AlaRS common domain"/>
    <property type="match status" value="1"/>
</dbReference>
<name>A0ABD5MC41_9EURY</name>
<keyword evidence="8" id="KW-0648">Protein biosynthesis</keyword>
<dbReference type="Pfam" id="PF07973">
    <property type="entry name" value="tRNA_SAD"/>
    <property type="match status" value="1"/>
</dbReference>
<evidence type="ECO:0000313" key="13">
    <source>
        <dbReference type="EMBL" id="MFA1611482.1"/>
    </source>
</evidence>
<evidence type="ECO:0000256" key="8">
    <source>
        <dbReference type="ARBA" id="ARBA00022917"/>
    </source>
</evidence>
<protein>
    <submittedName>
        <fullName evidence="13">Alanyl-tRNA editing protein</fullName>
    </submittedName>
</protein>
<dbReference type="PANTHER" id="PTHR11777">
    <property type="entry name" value="ALANYL-TRNA SYNTHETASE"/>
    <property type="match status" value="1"/>
</dbReference>
<dbReference type="Proteomes" id="UP001570511">
    <property type="component" value="Unassembled WGS sequence"/>
</dbReference>
<dbReference type="InterPro" id="IPR050058">
    <property type="entry name" value="Ala-tRNA_ligase"/>
</dbReference>
<keyword evidence="6" id="KW-0067">ATP-binding</keyword>
<evidence type="ECO:0000256" key="1">
    <source>
        <dbReference type="ARBA" id="ARBA00008226"/>
    </source>
</evidence>
<keyword evidence="9" id="KW-0030">Aminoacyl-tRNA synthetase</keyword>
<evidence type="ECO:0000256" key="11">
    <source>
        <dbReference type="SAM" id="MobiDB-lite"/>
    </source>
</evidence>
<evidence type="ECO:0000256" key="7">
    <source>
        <dbReference type="ARBA" id="ARBA00022884"/>
    </source>
</evidence>
<evidence type="ECO:0000256" key="3">
    <source>
        <dbReference type="ARBA" id="ARBA00022598"/>
    </source>
</evidence>
<keyword evidence="10" id="KW-0175">Coiled coil</keyword>
<keyword evidence="2" id="KW-0820">tRNA-binding</keyword>
<dbReference type="PROSITE" id="PS50860">
    <property type="entry name" value="AA_TRNA_LIGASE_II_ALA"/>
    <property type="match status" value="1"/>
</dbReference>
<comment type="caution">
    <text evidence="13">The sequence shown here is derived from an EMBL/GenBank/DDBJ whole genome shotgun (WGS) entry which is preliminary data.</text>
</comment>
<dbReference type="Gene3D" id="2.40.30.130">
    <property type="match status" value="1"/>
</dbReference>
<dbReference type="EMBL" id="JBGNYA010000001">
    <property type="protein sequence ID" value="MFA1611482.1"/>
    <property type="molecule type" value="Genomic_DNA"/>
</dbReference>
<feature type="compositionally biased region" description="Gly residues" evidence="11">
    <location>
        <begin position="370"/>
        <end position="386"/>
    </location>
</feature>
<evidence type="ECO:0000259" key="12">
    <source>
        <dbReference type="PROSITE" id="PS50860"/>
    </source>
</evidence>
<dbReference type="InterPro" id="IPR018165">
    <property type="entry name" value="Ala-tRNA-synth_IIc_core"/>
</dbReference>
<evidence type="ECO:0000256" key="6">
    <source>
        <dbReference type="ARBA" id="ARBA00022840"/>
    </source>
</evidence>
<dbReference type="GO" id="GO:0002161">
    <property type="term" value="F:aminoacyl-tRNA deacylase activity"/>
    <property type="evidence" value="ECO:0007669"/>
    <property type="project" value="UniProtKB-ARBA"/>
</dbReference>
<keyword evidence="4" id="KW-0547">Nucleotide-binding</keyword>
<evidence type="ECO:0000256" key="9">
    <source>
        <dbReference type="ARBA" id="ARBA00023146"/>
    </source>
</evidence>
<dbReference type="RefSeq" id="WP_372389775.1">
    <property type="nucleotide sequence ID" value="NZ_JBGNYA010000001.1"/>
</dbReference>
<dbReference type="PANTHER" id="PTHR11777:SF9">
    <property type="entry name" value="ALANINE--TRNA LIGASE, CYTOPLASMIC"/>
    <property type="match status" value="1"/>
</dbReference>
<dbReference type="AlphaFoldDB" id="A0ABD5MC41"/>
<organism evidence="13 14">
    <name type="scientific">Halobellus rubicundus</name>
    <dbReference type="NCBI Taxonomy" id="2996466"/>
    <lineage>
        <taxon>Archaea</taxon>
        <taxon>Methanobacteriati</taxon>
        <taxon>Methanobacteriota</taxon>
        <taxon>Stenosarchaea group</taxon>
        <taxon>Halobacteria</taxon>
        <taxon>Halobacteriales</taxon>
        <taxon>Haloferacaceae</taxon>
        <taxon>Halobellus</taxon>
    </lineage>
</organism>
<sequence length="404" mass="43095">MNTRAPAEPEVREFTAEVVDVDADDRTVTLDQTYFYAESGGQPADTGTIDGIRVVDVQDDGEVVRHTLAEEPGPGFEAGETVTGVVDDDFRTYCMRAHTASHLLYGAGRRLLEDLGYGGFDISEEKVRVDFTTTTDIDDETLVELERLTNRAVWESRDVSWYELPTEEATAREDVAFNTKTEEGVMAGADTVRIVEVDGWDVAACGGTHVSNTREIGPVTVLDRSNPGEGLTRVEFAVGPDGIDRRARQHAALRETAAELETNAGELAETAASLRSERDDLEARVRELEQAALSNALSDFETVDKAATWRLGVLADADPNDAGDAAKDAVDDDGVVVAVGDGERPFVVVAAGPDSGVNAGDVVDDVTDAFGGGGGGGPPFGQGGGLDALPEEVLDYVRQWEPSD</sequence>
<dbReference type="InterPro" id="IPR012947">
    <property type="entry name" value="tRNA_SAD"/>
</dbReference>
<keyword evidence="7" id="KW-0694">RNA-binding</keyword>
<evidence type="ECO:0000256" key="4">
    <source>
        <dbReference type="ARBA" id="ARBA00022741"/>
    </source>
</evidence>
<dbReference type="InterPro" id="IPR009000">
    <property type="entry name" value="Transl_B-barrel_sf"/>
</dbReference>
<dbReference type="SMART" id="SM00863">
    <property type="entry name" value="tRNA_SAD"/>
    <property type="match status" value="1"/>
</dbReference>
<dbReference type="Gene3D" id="3.30.980.10">
    <property type="entry name" value="Threonyl-trna Synthetase, Chain A, domain 2"/>
    <property type="match status" value="1"/>
</dbReference>
<feature type="region of interest" description="Disordered" evidence="11">
    <location>
        <begin position="368"/>
        <end position="388"/>
    </location>
</feature>
<keyword evidence="3" id="KW-0436">Ligase</keyword>
<dbReference type="InterPro" id="IPR018164">
    <property type="entry name" value="Ala-tRNA-synth_IIc_N"/>
</dbReference>
<evidence type="ECO:0000313" key="14">
    <source>
        <dbReference type="Proteomes" id="UP001570511"/>
    </source>
</evidence>
<comment type="similarity">
    <text evidence="1">Belongs to the class-II aminoacyl-tRNA synthetase family.</text>
</comment>
<dbReference type="GO" id="GO:0006412">
    <property type="term" value="P:translation"/>
    <property type="evidence" value="ECO:0007669"/>
    <property type="project" value="UniProtKB-KW"/>
</dbReference>
<dbReference type="Gene3D" id="3.10.310.40">
    <property type="match status" value="1"/>
</dbReference>
<feature type="coiled-coil region" evidence="10">
    <location>
        <begin position="243"/>
        <end position="291"/>
    </location>
</feature>
<reference evidence="13 14" key="1">
    <citation type="submission" date="2024-08" db="EMBL/GenBank/DDBJ databases">
        <title>Halobellus sp. MBLA0158 whole genome sequence.</title>
        <authorList>
            <person name="Hwang C.Y."/>
            <person name="Cho E.-S."/>
            <person name="Seo M.-J."/>
        </authorList>
    </citation>
    <scope>NUCLEOTIDE SEQUENCE [LARGE SCALE GENOMIC DNA]</scope>
    <source>
        <strain evidence="13 14">MBLA0158</strain>
    </source>
</reference>
<keyword evidence="5" id="KW-0862">Zinc</keyword>
<evidence type="ECO:0000256" key="2">
    <source>
        <dbReference type="ARBA" id="ARBA00022555"/>
    </source>
</evidence>
<accession>A0ABD5MC41</accession>
<dbReference type="Pfam" id="PF01411">
    <property type="entry name" value="tRNA-synt_2c"/>
    <property type="match status" value="1"/>
</dbReference>
<dbReference type="InterPro" id="IPR018163">
    <property type="entry name" value="Thr/Ala-tRNA-synth_IIc_edit"/>
</dbReference>
<feature type="domain" description="Alanyl-transfer RNA synthetases family profile" evidence="12">
    <location>
        <begin position="1"/>
        <end position="248"/>
    </location>
</feature>
<proteinExistence type="inferred from homology"/>